<keyword evidence="3" id="KW-0560">Oxidoreductase</keyword>
<evidence type="ECO:0000256" key="4">
    <source>
        <dbReference type="ARBA" id="ARBA00023004"/>
    </source>
</evidence>
<evidence type="ECO:0000313" key="7">
    <source>
        <dbReference type="Proteomes" id="UP001500622"/>
    </source>
</evidence>
<dbReference type="Gene3D" id="3.50.50.60">
    <property type="entry name" value="FAD/NAD(P)-binding domain"/>
    <property type="match status" value="1"/>
</dbReference>
<evidence type="ECO:0000256" key="3">
    <source>
        <dbReference type="ARBA" id="ARBA00023002"/>
    </source>
</evidence>
<keyword evidence="4" id="KW-0408">Iron</keyword>
<organism evidence="6 7">
    <name type="scientific">Georgenia halophila</name>
    <dbReference type="NCBI Taxonomy" id="620889"/>
    <lineage>
        <taxon>Bacteria</taxon>
        <taxon>Bacillati</taxon>
        <taxon>Actinomycetota</taxon>
        <taxon>Actinomycetes</taxon>
        <taxon>Micrococcales</taxon>
        <taxon>Bogoriellaceae</taxon>
        <taxon>Georgenia</taxon>
    </lineage>
</organism>
<keyword evidence="1" id="KW-0004">4Fe-4S</keyword>
<dbReference type="RefSeq" id="WP_345216243.1">
    <property type="nucleotide sequence ID" value="NZ_BAABGN010000009.1"/>
</dbReference>
<evidence type="ECO:0000256" key="2">
    <source>
        <dbReference type="ARBA" id="ARBA00022723"/>
    </source>
</evidence>
<protein>
    <recommendedName>
        <fullName evidence="8">FAD dependent oxidoreductase</fullName>
    </recommendedName>
</protein>
<accession>A0ABP8L8T9</accession>
<comment type="caution">
    <text evidence="6">The sequence shown here is derived from an EMBL/GenBank/DDBJ whole genome shotgun (WGS) entry which is preliminary data.</text>
</comment>
<dbReference type="InterPro" id="IPR036188">
    <property type="entry name" value="FAD/NAD-bd_sf"/>
</dbReference>
<evidence type="ECO:0000256" key="1">
    <source>
        <dbReference type="ARBA" id="ARBA00022485"/>
    </source>
</evidence>
<dbReference type="PANTHER" id="PTHR43498">
    <property type="entry name" value="FERREDOXIN:COB-COM HETERODISULFIDE REDUCTASE SUBUNIT A"/>
    <property type="match status" value="1"/>
</dbReference>
<evidence type="ECO:0000256" key="5">
    <source>
        <dbReference type="ARBA" id="ARBA00023014"/>
    </source>
</evidence>
<evidence type="ECO:0008006" key="8">
    <source>
        <dbReference type="Google" id="ProtNLM"/>
    </source>
</evidence>
<keyword evidence="5" id="KW-0411">Iron-sulfur</keyword>
<dbReference type="SUPFAM" id="SSF51905">
    <property type="entry name" value="FAD/NAD(P)-binding domain"/>
    <property type="match status" value="1"/>
</dbReference>
<proteinExistence type="predicted"/>
<keyword evidence="2" id="KW-0479">Metal-binding</keyword>
<dbReference type="InterPro" id="IPR039650">
    <property type="entry name" value="HdrA-like"/>
</dbReference>
<sequence length="518" mass="56231">MSTPGAAPARSAEVVVYAATSAGVCAALAAARHGAQVVLAEPGRHLGGMTSGGLGYTDIGDTRVLGGAAARFRQAVADHYGVAPGTYAGPEPHVAEAIFRRWLEEAGVEVLLEHELGEVAAEDARIRSVVVGGVRIEGGVFVDASYEGDLLARAGVPYAVGREDRSRYGETYAGRQEVVPGRHTMPPWISPFAGDPDGHEEGPLLPQVKPGPMAPVGAGDGGVMAYGYRVCLTTADDRIPFTRRDGYDESYWELGRRLFDHWARQGVEEPAGRLLGLEPNLPGGKCDGNSLGPFSLNVLDGSAWEYPEADAARRQQLRMHHRHHTEDFLWFLANDPAVPASVRAEMQRWGLPREEFADTGHLPHQLYVREARRMIGELVLTEDDLLAGRAFWDVVAMGSYHLDVREVQRTWRWVHEHPRPVAMVFTEGYLSVPVPPYTVPYRAIVPRAQDCTNLLVPVCVSASQVAFSSVRMEVQYQMLGHAAGLAAARAAASGRAVQAVDVTELQETLRDEGQVLSL</sequence>
<keyword evidence="7" id="KW-1185">Reference proteome</keyword>
<evidence type="ECO:0000313" key="6">
    <source>
        <dbReference type="EMBL" id="GAA4424543.1"/>
    </source>
</evidence>
<name>A0ABP8L8T9_9MICO</name>
<dbReference type="Proteomes" id="UP001500622">
    <property type="component" value="Unassembled WGS sequence"/>
</dbReference>
<dbReference type="EMBL" id="BAABGN010000009">
    <property type="protein sequence ID" value="GAA4424543.1"/>
    <property type="molecule type" value="Genomic_DNA"/>
</dbReference>
<reference evidence="7" key="1">
    <citation type="journal article" date="2019" name="Int. J. Syst. Evol. Microbiol.">
        <title>The Global Catalogue of Microorganisms (GCM) 10K type strain sequencing project: providing services to taxonomists for standard genome sequencing and annotation.</title>
        <authorList>
            <consortium name="The Broad Institute Genomics Platform"/>
            <consortium name="The Broad Institute Genome Sequencing Center for Infectious Disease"/>
            <person name="Wu L."/>
            <person name="Ma J."/>
        </authorList>
    </citation>
    <scope>NUCLEOTIDE SEQUENCE [LARGE SCALE GENOMIC DNA]</scope>
    <source>
        <strain evidence="7">JCM 17810</strain>
    </source>
</reference>
<dbReference type="Pfam" id="PF12831">
    <property type="entry name" value="FAD_oxidored"/>
    <property type="match status" value="1"/>
</dbReference>
<dbReference type="PANTHER" id="PTHR43498:SF1">
    <property type="entry name" value="COB--COM HETERODISULFIDE REDUCTASE IRON-SULFUR SUBUNIT A"/>
    <property type="match status" value="1"/>
</dbReference>
<gene>
    <name evidence="6" type="ORF">GCM10023169_21300</name>
</gene>